<reference evidence="1 2" key="1">
    <citation type="submission" date="2016-04" db="EMBL/GenBank/DDBJ databases">
        <title>A degradative enzymes factory behind the ericoid mycorrhizal symbiosis.</title>
        <authorList>
            <consortium name="DOE Joint Genome Institute"/>
            <person name="Martino E."/>
            <person name="Morin E."/>
            <person name="Grelet G."/>
            <person name="Kuo A."/>
            <person name="Kohler A."/>
            <person name="Daghino S."/>
            <person name="Barry K."/>
            <person name="Choi C."/>
            <person name="Cichocki N."/>
            <person name="Clum A."/>
            <person name="Copeland A."/>
            <person name="Hainaut M."/>
            <person name="Haridas S."/>
            <person name="Labutti K."/>
            <person name="Lindquist E."/>
            <person name="Lipzen A."/>
            <person name="Khouja H.-R."/>
            <person name="Murat C."/>
            <person name="Ohm R."/>
            <person name="Olson A."/>
            <person name="Spatafora J."/>
            <person name="Veneault-Fourrey C."/>
            <person name="Henrissat B."/>
            <person name="Grigoriev I."/>
            <person name="Martin F."/>
            <person name="Perotto S."/>
        </authorList>
    </citation>
    <scope>NUCLEOTIDE SEQUENCE [LARGE SCALE GENOMIC DNA]</scope>
    <source>
        <strain evidence="1 2">E</strain>
    </source>
</reference>
<evidence type="ECO:0000313" key="2">
    <source>
        <dbReference type="Proteomes" id="UP000235371"/>
    </source>
</evidence>
<accession>A0A2J6TJ36</accession>
<dbReference type="AlphaFoldDB" id="A0A2J6TJ36"/>
<dbReference type="GeneID" id="36580219"/>
<organism evidence="1 2">
    <name type="scientific">Hyaloscypha bicolor E</name>
    <dbReference type="NCBI Taxonomy" id="1095630"/>
    <lineage>
        <taxon>Eukaryota</taxon>
        <taxon>Fungi</taxon>
        <taxon>Dikarya</taxon>
        <taxon>Ascomycota</taxon>
        <taxon>Pezizomycotina</taxon>
        <taxon>Leotiomycetes</taxon>
        <taxon>Helotiales</taxon>
        <taxon>Hyaloscyphaceae</taxon>
        <taxon>Hyaloscypha</taxon>
        <taxon>Hyaloscypha bicolor</taxon>
    </lineage>
</organism>
<dbReference type="OrthoDB" id="3554216at2759"/>
<evidence type="ECO:0000313" key="1">
    <source>
        <dbReference type="EMBL" id="PMD63024.1"/>
    </source>
</evidence>
<protein>
    <submittedName>
        <fullName evidence="1">Uncharacterized protein</fullName>
    </submittedName>
</protein>
<dbReference type="InParanoid" id="A0A2J6TJ36"/>
<sequence length="262" mass="30314">MPLCGHHPARQCVCNYALVKMRPGANRRVKIDTFLQRYKLSPIDLQENWPALLSQMQQAGNSVFNPIFYFGNQFAGPRDALIESSAWDYIMTRCRILERQSRFGNVPPIIGRDSENELYLAFKELQYLWALCFVQGLLNVWNFFDSKFQDFQDVLDRICTRLGVGGYEKGLYVEVMEMGRIFAPFVAEAAEDGFVDPQIMWSFLESFYKLTASMGLQVVYKTLEEVLFATTTRQRTWIEAEAWAMLQNQNSYLAQCVLLILT</sequence>
<proteinExistence type="predicted"/>
<gene>
    <name evidence="1" type="ORF">K444DRAFT_356318</name>
</gene>
<dbReference type="RefSeq" id="XP_024739928.1">
    <property type="nucleotide sequence ID" value="XM_024872138.1"/>
</dbReference>
<dbReference type="Proteomes" id="UP000235371">
    <property type="component" value="Unassembled WGS sequence"/>
</dbReference>
<keyword evidence="2" id="KW-1185">Reference proteome</keyword>
<name>A0A2J6TJ36_9HELO</name>
<dbReference type="EMBL" id="KZ613783">
    <property type="protein sequence ID" value="PMD63024.1"/>
    <property type="molecule type" value="Genomic_DNA"/>
</dbReference>